<dbReference type="Pfam" id="PF22865">
    <property type="entry name" value="MgtS-like"/>
    <property type="match status" value="1"/>
</dbReference>
<sequence>MNNMTVFMSFLGIISVLGFVAIYMSAKCDE</sequence>
<dbReference type="InterPro" id="IPR047998">
    <property type="entry name" value="MgtS"/>
</dbReference>
<comment type="caution">
    <text evidence="2">The sequence shown here is derived from an EMBL/GenBank/DDBJ whole genome shotgun (WGS) entry which is preliminary data.</text>
</comment>
<proteinExistence type="predicted"/>
<organism evidence="2 3">
    <name type="scientific">Yersinia nurmii</name>
    <dbReference type="NCBI Taxonomy" id="685706"/>
    <lineage>
        <taxon>Bacteria</taxon>
        <taxon>Pseudomonadati</taxon>
        <taxon>Pseudomonadota</taxon>
        <taxon>Gammaproteobacteria</taxon>
        <taxon>Enterobacterales</taxon>
        <taxon>Yersiniaceae</taxon>
        <taxon>Yersinia</taxon>
    </lineage>
</organism>
<dbReference type="NCBIfam" id="NF033842">
    <property type="entry name" value="small_MgtS"/>
    <property type="match status" value="1"/>
</dbReference>
<gene>
    <name evidence="2" type="ORF">ERS137967_00387</name>
</gene>
<keyword evidence="1" id="KW-1133">Transmembrane helix</keyword>
<keyword evidence="1" id="KW-0812">Transmembrane</keyword>
<dbReference type="EMBL" id="CPYD01000001">
    <property type="protein sequence ID" value="CND95133.1"/>
    <property type="molecule type" value="Genomic_DNA"/>
</dbReference>
<evidence type="ECO:0000313" key="2">
    <source>
        <dbReference type="EMBL" id="CND95133.1"/>
    </source>
</evidence>
<protein>
    <submittedName>
        <fullName evidence="2">Uncharacterized protein</fullName>
    </submittedName>
</protein>
<reference evidence="2 3" key="1">
    <citation type="submission" date="2015-03" db="EMBL/GenBank/DDBJ databases">
        <authorList>
            <consortium name="Pathogen Informatics"/>
            <person name="Murphy D."/>
        </authorList>
    </citation>
    <scope>NUCLEOTIDE SEQUENCE [LARGE SCALE GENOMIC DNA]</scope>
    <source>
        <strain evidence="3">type strain: CIP110231</strain>
    </source>
</reference>
<dbReference type="Proteomes" id="UP000040578">
    <property type="component" value="Unassembled WGS sequence"/>
</dbReference>
<keyword evidence="3" id="KW-1185">Reference proteome</keyword>
<accession>A0ABP1Y508</accession>
<dbReference type="RefSeq" id="WP_157045416.1">
    <property type="nucleotide sequence ID" value="NZ_CPYD01000001.1"/>
</dbReference>
<feature type="transmembrane region" description="Helical" evidence="1">
    <location>
        <begin position="6"/>
        <end position="26"/>
    </location>
</feature>
<evidence type="ECO:0000256" key="1">
    <source>
        <dbReference type="SAM" id="Phobius"/>
    </source>
</evidence>
<name>A0ABP1Y508_9GAMM</name>
<keyword evidence="1" id="KW-0472">Membrane</keyword>
<evidence type="ECO:0000313" key="3">
    <source>
        <dbReference type="Proteomes" id="UP000040578"/>
    </source>
</evidence>